<dbReference type="VEuPathDB" id="TriTrypDB:C4B63_105g49"/>
<sequence>MKDYNATGEMFIRRLDAYVKGQQLLEGILNLTDYQVYKLLHEGVFFLRQWRDYERKDTINFRAMQKIDSALGMPDGYSEQRKKKSTLVTKTEDVLSKRKVRVMDRKLNELLNRRFDGRGFVDANRKFLQEGFLRTPRSIFAMREYWAKCRHPIVM</sequence>
<organism evidence="1 2">
    <name type="scientific">Trypanosoma cruzi</name>
    <dbReference type="NCBI Taxonomy" id="5693"/>
    <lineage>
        <taxon>Eukaryota</taxon>
        <taxon>Discoba</taxon>
        <taxon>Euglenozoa</taxon>
        <taxon>Kinetoplastea</taxon>
        <taxon>Metakinetoplastina</taxon>
        <taxon>Trypanosomatida</taxon>
        <taxon>Trypanosomatidae</taxon>
        <taxon>Trypanosoma</taxon>
        <taxon>Schizotrypanum</taxon>
    </lineage>
</organism>
<proteinExistence type="predicted"/>
<dbReference type="VEuPathDB" id="TriTrypDB:TcBrA4_0156930"/>
<evidence type="ECO:0000313" key="1">
    <source>
        <dbReference type="EMBL" id="PWV09182.1"/>
    </source>
</evidence>
<gene>
    <name evidence="1" type="ORF">C3747_82g132</name>
</gene>
<protein>
    <submittedName>
        <fullName evidence="1">Putative retrotransposon hot spot protein (RHS)</fullName>
    </submittedName>
</protein>
<dbReference type="VEuPathDB" id="TriTrypDB:TcCL_Unassigned00588"/>
<dbReference type="AlphaFoldDB" id="A0A2V2WLW4"/>
<dbReference type="VEuPathDB" id="TriTrypDB:C3747_82g132"/>
<evidence type="ECO:0000313" key="2">
    <source>
        <dbReference type="Proteomes" id="UP000246078"/>
    </source>
</evidence>
<name>A0A2V2WLW4_TRYCR</name>
<reference evidence="1 2" key="1">
    <citation type="journal article" date="2018" name="Microb. Genom.">
        <title>Expanding an expanded genome: long-read sequencing of Trypanosoma cruzi.</title>
        <authorList>
            <person name="Berna L."/>
            <person name="Rodriguez M."/>
            <person name="Chiribao M.L."/>
            <person name="Parodi-Talice A."/>
            <person name="Pita S."/>
            <person name="Rijo G."/>
            <person name="Alvarez-Valin F."/>
            <person name="Robello C."/>
        </authorList>
    </citation>
    <scope>NUCLEOTIDE SEQUENCE [LARGE SCALE GENOMIC DNA]</scope>
    <source>
        <strain evidence="1 2">TCC</strain>
    </source>
</reference>
<dbReference type="Proteomes" id="UP000246078">
    <property type="component" value="Unassembled WGS sequence"/>
</dbReference>
<accession>A0A2V2WLW4</accession>
<comment type="caution">
    <text evidence="1">The sequence shown here is derived from an EMBL/GenBank/DDBJ whole genome shotgun (WGS) entry which is preliminary data.</text>
</comment>
<dbReference type="EMBL" id="PRFC01000082">
    <property type="protein sequence ID" value="PWV09182.1"/>
    <property type="molecule type" value="Genomic_DNA"/>
</dbReference>
<dbReference type="VEuPathDB" id="TriTrypDB:TCSYLVIO_003054"/>
<dbReference type="VEuPathDB" id="TriTrypDB:TcG_12385"/>